<keyword evidence="3" id="KW-0560">Oxidoreductase</keyword>
<dbReference type="KEGG" id="ckw:CKALI_10710"/>
<reference evidence="9" key="1">
    <citation type="submission" date="2019-11" db="EMBL/GenBank/DDBJ databases">
        <title>Complete genome sequence of Corynebacterium kalinowskii 1959, a novel Corynebacterium species isolated from soil of a small paddock in Vilsendorf, Germany.</title>
        <authorList>
            <person name="Schaffert L."/>
            <person name="Ruwe M."/>
            <person name="Milse J."/>
            <person name="Hanuschka K."/>
            <person name="Ortseifen V."/>
            <person name="Droste J."/>
            <person name="Brandt D."/>
            <person name="Schlueter L."/>
            <person name="Kutter Y."/>
            <person name="Vinke S."/>
            <person name="Viehoefer P."/>
            <person name="Jacob L."/>
            <person name="Luebke N.-C."/>
            <person name="Schulte-Berndt E."/>
            <person name="Hain C."/>
            <person name="Linder M."/>
            <person name="Schmidt P."/>
            <person name="Wollenschlaeger L."/>
            <person name="Luttermann T."/>
            <person name="Thieme E."/>
            <person name="Hassa J."/>
            <person name="Haak M."/>
            <person name="Wittchen M."/>
            <person name="Mentz A."/>
            <person name="Persicke M."/>
            <person name="Busche T."/>
            <person name="Ruckert C."/>
        </authorList>
    </citation>
    <scope>NUCLEOTIDE SEQUENCE [LARGE SCALE GENOMIC DNA]</scope>
    <source>
        <strain evidence="9">1959</strain>
    </source>
</reference>
<feature type="domain" description="Thioredoxin" evidence="7">
    <location>
        <begin position="54"/>
        <end position="269"/>
    </location>
</feature>
<dbReference type="InterPro" id="IPR013766">
    <property type="entry name" value="Thioredoxin_domain"/>
</dbReference>
<sequence length="273" mass="29041">MSRSRIGLIAVIAVLLVAISGLSGYMIGFNKAEDQFIADNPSSATAIKANLAKVKPGTGARAATARPDGTYDSLIQGPRGELKSQEDIEKIHRRNPEDPFAIGAVDAPLVISEFSDFECPFCARYNTQTEPSIMKEYVDKGLVRIEWNDLPINGANAMAGAKAGRAAAEQGKFHEFKTALFAEAATKNGHPGFVQADFERFAASAGVPDMEKFKADSQSTKYDGAIAQAQQYGSGIGISGTPAFLIGTKFLSGAQPWETFEAAIAEQLAATVQ</sequence>
<proteinExistence type="inferred from homology"/>
<dbReference type="PANTHER" id="PTHR13887:SF14">
    <property type="entry name" value="DISULFIDE BOND FORMATION PROTEIN D"/>
    <property type="match status" value="1"/>
</dbReference>
<dbReference type="SUPFAM" id="SSF52833">
    <property type="entry name" value="Thioredoxin-like"/>
    <property type="match status" value="1"/>
</dbReference>
<keyword evidence="4" id="KW-1015">Disulfide bond</keyword>
<comment type="similarity">
    <text evidence="1">Belongs to the thioredoxin family. DsbA subfamily.</text>
</comment>
<name>A0A6B8VFU5_9CORY</name>
<keyword evidence="9" id="KW-1185">Reference proteome</keyword>
<protein>
    <submittedName>
        <fullName evidence="8">Disulfide bond formation protein D</fullName>
    </submittedName>
</protein>
<organism evidence="8 9">
    <name type="scientific">Corynebacterium kalinowskii</name>
    <dbReference type="NCBI Taxonomy" id="2675216"/>
    <lineage>
        <taxon>Bacteria</taxon>
        <taxon>Bacillati</taxon>
        <taxon>Actinomycetota</taxon>
        <taxon>Actinomycetes</taxon>
        <taxon>Mycobacteriales</taxon>
        <taxon>Corynebacteriaceae</taxon>
        <taxon>Corynebacterium</taxon>
    </lineage>
</organism>
<dbReference type="GO" id="GO:0016491">
    <property type="term" value="F:oxidoreductase activity"/>
    <property type="evidence" value="ECO:0007669"/>
    <property type="project" value="UniProtKB-KW"/>
</dbReference>
<dbReference type="EMBL" id="CP046452">
    <property type="protein sequence ID" value="QGU02993.1"/>
    <property type="molecule type" value="Genomic_DNA"/>
</dbReference>
<feature type="region of interest" description="Disordered" evidence="6">
    <location>
        <begin position="58"/>
        <end position="77"/>
    </location>
</feature>
<dbReference type="PROSITE" id="PS51352">
    <property type="entry name" value="THIOREDOXIN_2"/>
    <property type="match status" value="1"/>
</dbReference>
<evidence type="ECO:0000256" key="2">
    <source>
        <dbReference type="ARBA" id="ARBA00022729"/>
    </source>
</evidence>
<keyword evidence="2" id="KW-0732">Signal</keyword>
<evidence type="ECO:0000256" key="5">
    <source>
        <dbReference type="ARBA" id="ARBA00023284"/>
    </source>
</evidence>
<dbReference type="InterPro" id="IPR012336">
    <property type="entry name" value="Thioredoxin-like_fold"/>
</dbReference>
<accession>A0A6B8VFU5</accession>
<dbReference type="Proteomes" id="UP000427071">
    <property type="component" value="Chromosome"/>
</dbReference>
<dbReference type="Pfam" id="PF13462">
    <property type="entry name" value="Thioredoxin_4"/>
    <property type="match status" value="1"/>
</dbReference>
<evidence type="ECO:0000256" key="3">
    <source>
        <dbReference type="ARBA" id="ARBA00023002"/>
    </source>
</evidence>
<dbReference type="InterPro" id="IPR036249">
    <property type="entry name" value="Thioredoxin-like_sf"/>
</dbReference>
<dbReference type="PANTHER" id="PTHR13887">
    <property type="entry name" value="GLUTATHIONE S-TRANSFERASE KAPPA"/>
    <property type="match status" value="1"/>
</dbReference>
<evidence type="ECO:0000259" key="7">
    <source>
        <dbReference type="PROSITE" id="PS51352"/>
    </source>
</evidence>
<evidence type="ECO:0000256" key="6">
    <source>
        <dbReference type="SAM" id="MobiDB-lite"/>
    </source>
</evidence>
<gene>
    <name evidence="8" type="primary">bdbD</name>
    <name evidence="8" type="ORF">CKALI_10710</name>
</gene>
<evidence type="ECO:0000256" key="4">
    <source>
        <dbReference type="ARBA" id="ARBA00023157"/>
    </source>
</evidence>
<dbReference type="Gene3D" id="3.40.30.10">
    <property type="entry name" value="Glutaredoxin"/>
    <property type="match status" value="1"/>
</dbReference>
<keyword evidence="5" id="KW-0676">Redox-active center</keyword>
<evidence type="ECO:0000313" key="9">
    <source>
        <dbReference type="Proteomes" id="UP000427071"/>
    </source>
</evidence>
<dbReference type="AlphaFoldDB" id="A0A6B8VFU5"/>
<evidence type="ECO:0000313" key="8">
    <source>
        <dbReference type="EMBL" id="QGU02993.1"/>
    </source>
</evidence>
<evidence type="ECO:0000256" key="1">
    <source>
        <dbReference type="ARBA" id="ARBA00005791"/>
    </source>
</evidence>